<protein>
    <submittedName>
        <fullName evidence="1">NRDE family protein</fullName>
    </submittedName>
</protein>
<dbReference type="InterPro" id="IPR008551">
    <property type="entry name" value="TANGO2"/>
</dbReference>
<proteinExistence type="predicted"/>
<name>A0ABS5XRQ2_9MICO</name>
<evidence type="ECO:0000313" key="2">
    <source>
        <dbReference type="Proteomes" id="UP000740605"/>
    </source>
</evidence>
<keyword evidence="2" id="KW-1185">Reference proteome</keyword>
<dbReference type="EMBL" id="JAFLHG010000001">
    <property type="protein sequence ID" value="MBT8796627.1"/>
    <property type="molecule type" value="Genomic_DNA"/>
</dbReference>
<organism evidence="1 2">
    <name type="scientific">Microbacterium flavum</name>
    <dbReference type="NCBI Taxonomy" id="415216"/>
    <lineage>
        <taxon>Bacteria</taxon>
        <taxon>Bacillati</taxon>
        <taxon>Actinomycetota</taxon>
        <taxon>Actinomycetes</taxon>
        <taxon>Micrococcales</taxon>
        <taxon>Microbacteriaceae</taxon>
        <taxon>Microbacterium</taxon>
    </lineage>
</organism>
<comment type="caution">
    <text evidence="1">The sequence shown here is derived from an EMBL/GenBank/DDBJ whole genome shotgun (WGS) entry which is preliminary data.</text>
</comment>
<accession>A0ABS5XRQ2</accession>
<evidence type="ECO:0000313" key="1">
    <source>
        <dbReference type="EMBL" id="MBT8796627.1"/>
    </source>
</evidence>
<gene>
    <name evidence="1" type="ORF">J0P97_00865</name>
</gene>
<reference evidence="1 2" key="1">
    <citation type="submission" date="2021-03" db="EMBL/GenBank/DDBJ databases">
        <title>Microbacterium pauli sp. nov., isolated from microfiltered milk.</title>
        <authorList>
            <person name="Bellassi P."/>
            <person name="Fontana A."/>
            <person name="Callegari M.L."/>
            <person name="Lorenzo M."/>
            <person name="Cappa F."/>
        </authorList>
    </citation>
    <scope>NUCLEOTIDE SEQUENCE [LARGE SCALE GENOMIC DNA]</scope>
    <source>
        <strain evidence="1 2">DSM 18909</strain>
    </source>
</reference>
<sequence length="243" mass="26067">MCTVIVHVPEAPALGETPAPVRLLAVRDENPTRAWDPLGPWWPELPDVRGVRDRRAGGAWLAVDDAAGRLAVILNRADVLTADGESPAPLSRGRVVLDAVAGVELAGSPRTHGFNLVEATADGASVTMWDGRRIRRIGLAPGVHMIAHDDLDDPGTARIAAWRDAFAPPARSDGDWWTGWLDVLERTSAVGPVDDRAIVRDNRPFGYPTLSLLVCAAEIGADGVDVRYGEFAEPGAWSRPDLV</sequence>
<dbReference type="Pfam" id="PF05742">
    <property type="entry name" value="TANGO2"/>
    <property type="match status" value="1"/>
</dbReference>
<dbReference type="Proteomes" id="UP000740605">
    <property type="component" value="Unassembled WGS sequence"/>
</dbReference>